<feature type="compositionally biased region" description="Basic and acidic residues" evidence="1">
    <location>
        <begin position="179"/>
        <end position="188"/>
    </location>
</feature>
<feature type="compositionally biased region" description="Low complexity" evidence="1">
    <location>
        <begin position="1761"/>
        <end position="1772"/>
    </location>
</feature>
<gene>
    <name evidence="2" type="ORF">TGDOM2_273595</name>
</gene>
<evidence type="ECO:0000256" key="1">
    <source>
        <dbReference type="SAM" id="MobiDB-lite"/>
    </source>
</evidence>
<dbReference type="VEuPathDB" id="ToxoDB:TGDOM2_273595"/>
<feature type="compositionally biased region" description="Basic and acidic residues" evidence="1">
    <location>
        <begin position="1964"/>
        <end position="1982"/>
    </location>
</feature>
<feature type="compositionally biased region" description="Low complexity" evidence="1">
    <location>
        <begin position="1398"/>
        <end position="1410"/>
    </location>
</feature>
<dbReference type="EMBL" id="AHZU02000049">
    <property type="protein sequence ID" value="KFG49086.1"/>
    <property type="molecule type" value="Genomic_DNA"/>
</dbReference>
<dbReference type="Proteomes" id="UP000028837">
    <property type="component" value="Unassembled WGS sequence"/>
</dbReference>
<feature type="compositionally biased region" description="Low complexity" evidence="1">
    <location>
        <begin position="485"/>
        <end position="502"/>
    </location>
</feature>
<comment type="caution">
    <text evidence="2">The sequence shown here is derived from an EMBL/GenBank/DDBJ whole genome shotgun (WGS) entry which is preliminary data.</text>
</comment>
<feature type="region of interest" description="Disordered" evidence="1">
    <location>
        <begin position="739"/>
        <end position="1059"/>
    </location>
</feature>
<feature type="region of interest" description="Disordered" evidence="1">
    <location>
        <begin position="1716"/>
        <end position="1831"/>
    </location>
</feature>
<feature type="region of interest" description="Disordered" evidence="1">
    <location>
        <begin position="2115"/>
        <end position="2191"/>
    </location>
</feature>
<feature type="compositionally biased region" description="Polar residues" evidence="1">
    <location>
        <begin position="135"/>
        <end position="156"/>
    </location>
</feature>
<feature type="compositionally biased region" description="Basic residues" evidence="1">
    <location>
        <begin position="1953"/>
        <end position="1963"/>
    </location>
</feature>
<name>A0A086KXG8_TOXGO</name>
<dbReference type="PANTHER" id="PTHR48125:SF12">
    <property type="entry name" value="AT HOOK TRANSCRIPTION FACTOR FAMILY-RELATED"/>
    <property type="match status" value="1"/>
</dbReference>
<feature type="compositionally biased region" description="Basic and acidic residues" evidence="1">
    <location>
        <begin position="1355"/>
        <end position="1372"/>
    </location>
</feature>
<dbReference type="PANTHER" id="PTHR48125">
    <property type="entry name" value="LP07818P1"/>
    <property type="match status" value="1"/>
</dbReference>
<feature type="compositionally biased region" description="Polar residues" evidence="1">
    <location>
        <begin position="164"/>
        <end position="178"/>
    </location>
</feature>
<feature type="compositionally biased region" description="Acidic residues" evidence="1">
    <location>
        <begin position="1141"/>
        <end position="1150"/>
    </location>
</feature>
<feature type="region of interest" description="Disordered" evidence="1">
    <location>
        <begin position="1567"/>
        <end position="1647"/>
    </location>
</feature>
<feature type="compositionally biased region" description="Low complexity" evidence="1">
    <location>
        <begin position="753"/>
        <end position="766"/>
    </location>
</feature>
<feature type="compositionally biased region" description="Low complexity" evidence="1">
    <location>
        <begin position="852"/>
        <end position="861"/>
    </location>
</feature>
<protein>
    <submittedName>
        <fullName evidence="2">Uncharacterized protein</fullName>
    </submittedName>
</protein>
<feature type="compositionally biased region" description="Low complexity" evidence="1">
    <location>
        <begin position="801"/>
        <end position="821"/>
    </location>
</feature>
<feature type="compositionally biased region" description="Low complexity" evidence="1">
    <location>
        <begin position="1717"/>
        <end position="1743"/>
    </location>
</feature>
<evidence type="ECO:0000313" key="3">
    <source>
        <dbReference type="Proteomes" id="UP000028837"/>
    </source>
</evidence>
<feature type="compositionally biased region" description="Low complexity" evidence="1">
    <location>
        <begin position="1816"/>
        <end position="1830"/>
    </location>
</feature>
<dbReference type="OrthoDB" id="333962at2759"/>
<feature type="region of interest" description="Disordered" evidence="1">
    <location>
        <begin position="71"/>
        <end position="339"/>
    </location>
</feature>
<feature type="compositionally biased region" description="Polar residues" evidence="1">
    <location>
        <begin position="207"/>
        <end position="222"/>
    </location>
</feature>
<feature type="compositionally biased region" description="Polar residues" evidence="1">
    <location>
        <begin position="1421"/>
        <end position="1435"/>
    </location>
</feature>
<feature type="compositionally biased region" description="Pro residues" evidence="1">
    <location>
        <begin position="1790"/>
        <end position="1799"/>
    </location>
</feature>
<evidence type="ECO:0000313" key="2">
    <source>
        <dbReference type="EMBL" id="KFG49086.1"/>
    </source>
</evidence>
<feature type="compositionally biased region" description="Basic and acidic residues" evidence="1">
    <location>
        <begin position="96"/>
        <end position="112"/>
    </location>
</feature>
<feature type="region of interest" description="Disordered" evidence="1">
    <location>
        <begin position="1119"/>
        <end position="1440"/>
    </location>
</feature>
<feature type="compositionally biased region" description="Pro residues" evidence="1">
    <location>
        <begin position="1744"/>
        <end position="1760"/>
    </location>
</feature>
<feature type="compositionally biased region" description="Low complexity" evidence="1">
    <location>
        <begin position="514"/>
        <end position="535"/>
    </location>
</feature>
<feature type="compositionally biased region" description="Basic and acidic residues" evidence="1">
    <location>
        <begin position="1167"/>
        <end position="1204"/>
    </location>
</feature>
<feature type="region of interest" description="Disordered" evidence="1">
    <location>
        <begin position="626"/>
        <end position="657"/>
    </location>
</feature>
<feature type="compositionally biased region" description="Low complexity" evidence="1">
    <location>
        <begin position="626"/>
        <end position="642"/>
    </location>
</feature>
<feature type="region of interest" description="Disordered" evidence="1">
    <location>
        <begin position="375"/>
        <end position="396"/>
    </location>
</feature>
<dbReference type="SMR" id="A0A086KXG8"/>
<feature type="compositionally biased region" description="Basic and acidic residues" evidence="1">
    <location>
        <begin position="950"/>
        <end position="973"/>
    </location>
</feature>
<feature type="compositionally biased region" description="Basic and acidic residues" evidence="1">
    <location>
        <begin position="2126"/>
        <end position="2174"/>
    </location>
</feature>
<feature type="compositionally biased region" description="Basic and acidic residues" evidence="1">
    <location>
        <begin position="1608"/>
        <end position="1647"/>
    </location>
</feature>
<feature type="compositionally biased region" description="Polar residues" evidence="1">
    <location>
        <begin position="590"/>
        <end position="600"/>
    </location>
</feature>
<feature type="region of interest" description="Disordered" evidence="1">
    <location>
        <begin position="485"/>
        <end position="535"/>
    </location>
</feature>
<feature type="region of interest" description="Disordered" evidence="1">
    <location>
        <begin position="589"/>
        <end position="614"/>
    </location>
</feature>
<feature type="compositionally biased region" description="Basic and acidic residues" evidence="1">
    <location>
        <begin position="1000"/>
        <end position="1036"/>
    </location>
</feature>
<feature type="compositionally biased region" description="Basic and acidic residues" evidence="1">
    <location>
        <begin position="315"/>
        <end position="329"/>
    </location>
</feature>
<feature type="compositionally biased region" description="Basic and acidic residues" evidence="1">
    <location>
        <begin position="375"/>
        <end position="384"/>
    </location>
</feature>
<accession>A0A086KXG8</accession>
<proteinExistence type="predicted"/>
<sequence length="2214" mass="236461">MKVVPAVPCPLRGEQKLRTVSRSPSHLFSKETCNVVSNVFCCSEACSPELETKATENGDVYEQKTRCPGSLASINEGRKSKRRKLVPAGCTNEETNEPRTQDGADSHRRETKTFQGEELGVSARGSGCRHVSATRARNASRSPANLHSVSQAQCTYTDAEERNVSTSIRGRPVSQSEEPPSHAVREAVQEQAKAASLSISGPVEESTLPSTQQLSRRSSVSQFPPPACGSSRTKAHLSSCWPTPSGGPASRRTSDDKRTATGCWRAHRRRGPCSPSSVTPPSPPANSPVSSETARRQRETQTAGARDSSSPQRPEAGRGDSNPRSHRESSPGNSKGWKLLGASRSSARMRSLRALPADAEIGGVTFSHCFDAVGERKNTRDRRLPAKARSVRSGDAPPVAAASSVFLETEAETNTAHSSRSSGPALPFVQASEMRMTFSSECDTWSEGEKGDTYTFSCHADPDRNVKPETSLLIDPPLATLLASSASLASPPSPSSAALSPPGSHDSVQPSARSSETSCVPSSVTSSVPSSTLSASLTSSPVVHLGCSKTLRSSGNCPDSAREDPGTLPARCGIRTRSSARLQAAAEVSAFSSPLQSTSDPAAASCRSGRTRSSAVDTSSSCVLTSKTSASSSSPSPSHLRSGGAAEPAQKSSSRPACSPLVGGASCGPAQSADAASCRLPEKVLRQAILRCALFFSSLNLVPRCCALPLHPLVHPVEVANLSRLRTLIELSSANGCQSLPPGKTRVEGKRTASSAVSQTSASGSAEPPVSSEAPTPRPSAAAPQNAHIHDGGAGQPAAELAQSVSLSPSLSPSCASRSGLPTAQLRSGWPPVQGLGCSRSRPGGGRDALLSESSCPSSFPRSPPPAHGTPLPAASDVAPTESPVFSIASGIGSPAGEAASRSLPESQRVPPQAVRTSMCDVAEDREDEGRLAFSGDSVGRRVMATREPQVGDRVGDETREEKDSRNQGRVDLSEPAGSAGEACLTEIEGEGEDQGGSETEDRISCVGQRDFEVSREASKDTRDNERGGECRGEKSGRRRIQRLRGTGGELPRERGGTPVTVVDAEVRKLAVDACVDEKGETQGAEPAARRGQVHARQRGENGFICRCVGSGKVGELDRHRRPVLVQGQPESETQAARDEGDNEVNSEDEGSPKLSIPETQTVRSFGEPEVRDRESSLDRETQKQTPRQREHSPSPPSDDRVHDTDEEVTNDATRFRSEREESEESPAGCGFSSLRRGEKTQTILTEKNETEEATIFPAHASAEETSEDDFFCLAHTHPKLETQDQEENEATGGRNKSHIGGTDKPNEEPLELVKMTETEKGADAQPPEGKSWETRGESLKRKDACIVPVGGTKAELKRTGETEEKPDKTEGPHPASQEGRRPPRTRRQRVLNLRLTSSKAAPESGSSSPNRRRTRRGNLEKQNGFTAPPISNATEFFDDGSGVGRQRTLHWLRRCLRNEMVAPGVEGFFVYLKRHSSSNSSSASVSAPTSSAFHFVAGARLEMIQDGDASLSWLFLPRGLSKEAEEELLLPFFVYVICIYLLCMPYRLRPGVDILSPLLRPLHGMQRRRKAKSAGDETNPATLDGKQEAKGAREGGSEESCFETAETAERQEETELAEGRQREQKRKEENQEGRHESERSRGEEEVKSRNAFLASLPEGAALPLAVYEAIEEQDSALARNEIRISSSFSGECRGPPNKSGVTRTYFKTVALPVPSSPTGAMSASPASSSPYSCSSRSSSSPSPSSPPSASPPASSPPASSPRASSPPYSSSFTFQWNSERSQDFASTAFPPPASPPPQTAASASRGSLSPSVPTAEAAEGGSAAGQQSACVPGDSLVPEVRAPNLACRLMIDCGDLLLCPRPLLRLLLDKRPFARGVHPHREPDTSEPPEVVRAQQEVALVACSLLSPRATTNRIRDLRAASASLCINFKDHRGPHKSKHVLGVSASRRSGKNKCKSARTRRGREETKVMKESDDEDAKALEETSPVVSAVIRDGGVFHSDVVTAQQCCCQVQQAWPLRFFIFHALDLVLNILPQLLTPLPPETNASNAPASYTNASPQTGPDLASFASSSFASSASSSFQSASLQSCLQLPFCPSERLTEELNRLLGSRRSGYLPSVPPACPRRGRETESPDGLHAERPEGPHAERPEGPHAERPEGPHAEKPEGVHAETQRRAATGRPQPAYSAHHQLQQQLNERLWAGAKVETFSSLFFD</sequence>
<feature type="compositionally biased region" description="Polar residues" evidence="1">
    <location>
        <begin position="300"/>
        <end position="312"/>
    </location>
</feature>
<reference evidence="2 3" key="1">
    <citation type="submission" date="2014-02" db="EMBL/GenBank/DDBJ databases">
        <authorList>
            <person name="Sibley D."/>
            <person name="Venepally P."/>
            <person name="Karamycheva S."/>
            <person name="Hadjithomas M."/>
            <person name="Khan A."/>
            <person name="Brunk B."/>
            <person name="Roos D."/>
            <person name="Caler E."/>
            <person name="Lorenzi H."/>
        </authorList>
    </citation>
    <scope>NUCLEOTIDE SEQUENCE [LARGE SCALE GENOMIC DNA]</scope>
    <source>
        <strain evidence="2 3">GAB2-2007-GAL-DOM2</strain>
    </source>
</reference>
<organism evidence="2 3">
    <name type="scientific">Toxoplasma gondii GAB2-2007-GAL-DOM2</name>
    <dbReference type="NCBI Taxonomy" id="1130820"/>
    <lineage>
        <taxon>Eukaryota</taxon>
        <taxon>Sar</taxon>
        <taxon>Alveolata</taxon>
        <taxon>Apicomplexa</taxon>
        <taxon>Conoidasida</taxon>
        <taxon>Coccidia</taxon>
        <taxon>Eucoccidiorida</taxon>
        <taxon>Eimeriorina</taxon>
        <taxon>Sarcocystidae</taxon>
        <taxon>Toxoplasma</taxon>
    </lineage>
</organism>
<feature type="region of interest" description="Disordered" evidence="1">
    <location>
        <begin position="551"/>
        <end position="572"/>
    </location>
</feature>
<feature type="compositionally biased region" description="Basic and acidic residues" evidence="1">
    <location>
        <begin position="1331"/>
        <end position="1345"/>
    </location>
</feature>
<feature type="region of interest" description="Disordered" evidence="1">
    <location>
        <begin position="1953"/>
        <end position="1982"/>
    </location>
</feature>
<feature type="compositionally biased region" description="Basic and acidic residues" evidence="1">
    <location>
        <begin position="1586"/>
        <end position="1597"/>
    </location>
</feature>